<gene>
    <name evidence="3" type="ORF">GM418_04115</name>
</gene>
<sequence length="398" mass="47853">MKTNKMKLLATMVTLAAVIVSTAIPATAQRRQSKTNKTETRVQKSDSRRNSGRTTKQSDSRKFESKKSASKSTVNRNSNSSRKSNDISRSSVNKSSRSQQQKINRENRSFSNRGTTNSRYSSPKYKDAARNTQAGKERNSSVNRQVERNRNSSSAVKSNRNDRSPSGREKSATYRSNSTRNTHNNNVRRTTGINSREKYRLDTNDKRYTPNRDYRGSKQVWNKSRRPGNMNYNNRDRGYYKNYNYSNHKHWDRSWERYRWNFYSWRDYYHGYNPYSYRYHRHYYHHPVYGHVIRRFVYSPSIFVYNHNRYYCYDGHFFRFFRGIGYVLVDVPFGVVFDALPHEYERVYINGYLYFRVGNLFFEFTDLGFRLVHYPERYYSFDDGYRNDGYYFEDDLYY</sequence>
<reference evidence="3 4" key="1">
    <citation type="submission" date="2019-11" db="EMBL/GenBank/DDBJ databases">
        <authorList>
            <person name="Zheng R.K."/>
            <person name="Sun C.M."/>
        </authorList>
    </citation>
    <scope>NUCLEOTIDE SEQUENCE [LARGE SCALE GENOMIC DNA]</scope>
    <source>
        <strain evidence="3 4">WC007</strain>
    </source>
</reference>
<protein>
    <submittedName>
        <fullName evidence="3">Uncharacterized protein</fullName>
    </submittedName>
</protein>
<feature type="compositionally biased region" description="Basic and acidic residues" evidence="1">
    <location>
        <begin position="124"/>
        <end position="150"/>
    </location>
</feature>
<dbReference type="EMBL" id="CP046401">
    <property type="protein sequence ID" value="QGY42868.1"/>
    <property type="molecule type" value="Genomic_DNA"/>
</dbReference>
<dbReference type="Proteomes" id="UP000428260">
    <property type="component" value="Chromosome"/>
</dbReference>
<feature type="compositionally biased region" description="Basic and acidic residues" evidence="1">
    <location>
        <begin position="195"/>
        <end position="216"/>
    </location>
</feature>
<evidence type="ECO:0000256" key="2">
    <source>
        <dbReference type="SAM" id="SignalP"/>
    </source>
</evidence>
<feature type="compositionally biased region" description="Basic and acidic residues" evidence="1">
    <location>
        <begin position="159"/>
        <end position="172"/>
    </location>
</feature>
<organism evidence="3 4">
    <name type="scientific">Maribellus comscasis</name>
    <dbReference type="NCBI Taxonomy" id="2681766"/>
    <lineage>
        <taxon>Bacteria</taxon>
        <taxon>Pseudomonadati</taxon>
        <taxon>Bacteroidota</taxon>
        <taxon>Bacteroidia</taxon>
        <taxon>Marinilabiliales</taxon>
        <taxon>Prolixibacteraceae</taxon>
        <taxon>Maribellus</taxon>
    </lineage>
</organism>
<accession>A0A6I6JP83</accession>
<dbReference type="KEGG" id="mcos:GM418_04115"/>
<feature type="signal peptide" evidence="2">
    <location>
        <begin position="1"/>
        <end position="28"/>
    </location>
</feature>
<feature type="compositionally biased region" description="Polar residues" evidence="1">
    <location>
        <begin position="109"/>
        <end position="121"/>
    </location>
</feature>
<feature type="compositionally biased region" description="Basic and acidic residues" evidence="1">
    <location>
        <begin position="56"/>
        <end position="67"/>
    </location>
</feature>
<keyword evidence="2" id="KW-0732">Signal</keyword>
<feature type="compositionally biased region" description="Low complexity" evidence="1">
    <location>
        <begin position="70"/>
        <end position="102"/>
    </location>
</feature>
<feature type="compositionally biased region" description="Low complexity" evidence="1">
    <location>
        <begin position="173"/>
        <end position="191"/>
    </location>
</feature>
<feature type="region of interest" description="Disordered" evidence="1">
    <location>
        <begin position="27"/>
        <end position="233"/>
    </location>
</feature>
<dbReference type="AlphaFoldDB" id="A0A6I6JP83"/>
<evidence type="ECO:0000313" key="3">
    <source>
        <dbReference type="EMBL" id="QGY42868.1"/>
    </source>
</evidence>
<name>A0A6I6JP83_9BACT</name>
<evidence type="ECO:0000313" key="4">
    <source>
        <dbReference type="Proteomes" id="UP000428260"/>
    </source>
</evidence>
<feature type="compositionally biased region" description="Basic and acidic residues" evidence="1">
    <location>
        <begin position="36"/>
        <end position="49"/>
    </location>
</feature>
<keyword evidence="4" id="KW-1185">Reference proteome</keyword>
<evidence type="ECO:0000256" key="1">
    <source>
        <dbReference type="SAM" id="MobiDB-lite"/>
    </source>
</evidence>
<feature type="chain" id="PRO_5026086302" evidence="2">
    <location>
        <begin position="29"/>
        <end position="398"/>
    </location>
</feature>
<dbReference type="RefSeq" id="WP_158863430.1">
    <property type="nucleotide sequence ID" value="NZ_CP046401.1"/>
</dbReference>
<proteinExistence type="predicted"/>